<reference evidence="1" key="1">
    <citation type="submission" date="2022-06" db="EMBL/GenBank/DDBJ databases">
        <title>Alkalimarinus sp. nov., isolated from gut of a Alitta virens.</title>
        <authorList>
            <person name="Yang A.I."/>
            <person name="Shin N.-R."/>
        </authorList>
    </citation>
    <scope>NUCLEOTIDE SEQUENCE</scope>
    <source>
        <strain evidence="1">A2M4</strain>
    </source>
</reference>
<gene>
    <name evidence="1" type="ORF">NKI27_00245</name>
</gene>
<name>A0ABY6N2G4_9ALTE</name>
<evidence type="ECO:0000313" key="2">
    <source>
        <dbReference type="Proteomes" id="UP001163739"/>
    </source>
</evidence>
<dbReference type="NCBIfam" id="NF046101">
    <property type="entry name" value="PA3496_fam"/>
    <property type="match status" value="1"/>
</dbReference>
<dbReference type="RefSeq" id="WP_265047694.1">
    <property type="nucleotide sequence ID" value="NZ_CP100390.1"/>
</dbReference>
<accession>A0ABY6N2G4</accession>
<dbReference type="InterPro" id="IPR058059">
    <property type="entry name" value="PA3496-like"/>
</dbReference>
<proteinExistence type="predicted"/>
<keyword evidence="2" id="KW-1185">Reference proteome</keyword>
<dbReference type="EMBL" id="CP100390">
    <property type="protein sequence ID" value="UZE96210.1"/>
    <property type="molecule type" value="Genomic_DNA"/>
</dbReference>
<sequence length="66" mass="7828">MPNHNNSVVEPVQVDLVNIFMDLNKHESNVKEKNKAQRKLAARRGIEQHYEKRQLEAALKEFWEDI</sequence>
<organism evidence="1 2">
    <name type="scientific">Alkalimarinus alittae</name>
    <dbReference type="NCBI Taxonomy" id="2961619"/>
    <lineage>
        <taxon>Bacteria</taxon>
        <taxon>Pseudomonadati</taxon>
        <taxon>Pseudomonadota</taxon>
        <taxon>Gammaproteobacteria</taxon>
        <taxon>Alteromonadales</taxon>
        <taxon>Alteromonadaceae</taxon>
        <taxon>Alkalimarinus</taxon>
    </lineage>
</organism>
<evidence type="ECO:0000313" key="1">
    <source>
        <dbReference type="EMBL" id="UZE96210.1"/>
    </source>
</evidence>
<protein>
    <submittedName>
        <fullName evidence="1">Uncharacterized protein</fullName>
    </submittedName>
</protein>
<dbReference type="Proteomes" id="UP001163739">
    <property type="component" value="Chromosome"/>
</dbReference>